<proteinExistence type="predicted"/>
<keyword evidence="2" id="KW-1185">Reference proteome</keyword>
<name>A0A4S8MCV0_DENBC</name>
<dbReference type="AlphaFoldDB" id="A0A4S8MCV0"/>
<organism evidence="1 2">
    <name type="scientific">Dendrothele bispora (strain CBS 962.96)</name>
    <dbReference type="NCBI Taxonomy" id="1314807"/>
    <lineage>
        <taxon>Eukaryota</taxon>
        <taxon>Fungi</taxon>
        <taxon>Dikarya</taxon>
        <taxon>Basidiomycota</taxon>
        <taxon>Agaricomycotina</taxon>
        <taxon>Agaricomycetes</taxon>
        <taxon>Agaricomycetidae</taxon>
        <taxon>Agaricales</taxon>
        <taxon>Agaricales incertae sedis</taxon>
        <taxon>Dendrothele</taxon>
    </lineage>
</organism>
<evidence type="ECO:0000313" key="1">
    <source>
        <dbReference type="EMBL" id="THU99888.1"/>
    </source>
</evidence>
<sequence length="168" mass="18722">MTLAMIFTLRVAPFPRITQVSDGAYTGDVEEGFGSRHRNPILQTCTHISTHNSLGAYFSSTRIILPSRHLDESLFSSLFLPCKVLNHTTTVPQTQLESLQTKPHPGSLPIINASSFLWYSIHLPPLLTPFAIPTSKISSIVFARHLLSHPSNILFTPPVQAHWQSQVR</sequence>
<dbReference type="Proteomes" id="UP000297245">
    <property type="component" value="Unassembled WGS sequence"/>
</dbReference>
<evidence type="ECO:0000313" key="2">
    <source>
        <dbReference type="Proteomes" id="UP000297245"/>
    </source>
</evidence>
<gene>
    <name evidence="1" type="ORF">K435DRAFT_776835</name>
</gene>
<protein>
    <submittedName>
        <fullName evidence="1">Uncharacterized protein</fullName>
    </submittedName>
</protein>
<accession>A0A4S8MCV0</accession>
<dbReference type="EMBL" id="ML179112">
    <property type="protein sequence ID" value="THU99888.1"/>
    <property type="molecule type" value="Genomic_DNA"/>
</dbReference>
<reference evidence="1 2" key="1">
    <citation type="journal article" date="2019" name="Nat. Ecol. Evol.">
        <title>Megaphylogeny resolves global patterns of mushroom evolution.</title>
        <authorList>
            <person name="Varga T."/>
            <person name="Krizsan K."/>
            <person name="Foldi C."/>
            <person name="Dima B."/>
            <person name="Sanchez-Garcia M."/>
            <person name="Sanchez-Ramirez S."/>
            <person name="Szollosi G.J."/>
            <person name="Szarkandi J.G."/>
            <person name="Papp V."/>
            <person name="Albert L."/>
            <person name="Andreopoulos W."/>
            <person name="Angelini C."/>
            <person name="Antonin V."/>
            <person name="Barry K.W."/>
            <person name="Bougher N.L."/>
            <person name="Buchanan P."/>
            <person name="Buyck B."/>
            <person name="Bense V."/>
            <person name="Catcheside P."/>
            <person name="Chovatia M."/>
            <person name="Cooper J."/>
            <person name="Damon W."/>
            <person name="Desjardin D."/>
            <person name="Finy P."/>
            <person name="Geml J."/>
            <person name="Haridas S."/>
            <person name="Hughes K."/>
            <person name="Justo A."/>
            <person name="Karasinski D."/>
            <person name="Kautmanova I."/>
            <person name="Kiss B."/>
            <person name="Kocsube S."/>
            <person name="Kotiranta H."/>
            <person name="LaButti K.M."/>
            <person name="Lechner B.E."/>
            <person name="Liimatainen K."/>
            <person name="Lipzen A."/>
            <person name="Lukacs Z."/>
            <person name="Mihaltcheva S."/>
            <person name="Morgado L.N."/>
            <person name="Niskanen T."/>
            <person name="Noordeloos M.E."/>
            <person name="Ohm R.A."/>
            <person name="Ortiz-Santana B."/>
            <person name="Ovrebo C."/>
            <person name="Racz N."/>
            <person name="Riley R."/>
            <person name="Savchenko A."/>
            <person name="Shiryaev A."/>
            <person name="Soop K."/>
            <person name="Spirin V."/>
            <person name="Szebenyi C."/>
            <person name="Tomsovsky M."/>
            <person name="Tulloss R.E."/>
            <person name="Uehling J."/>
            <person name="Grigoriev I.V."/>
            <person name="Vagvolgyi C."/>
            <person name="Papp T."/>
            <person name="Martin F.M."/>
            <person name="Miettinen O."/>
            <person name="Hibbett D.S."/>
            <person name="Nagy L.G."/>
        </authorList>
    </citation>
    <scope>NUCLEOTIDE SEQUENCE [LARGE SCALE GENOMIC DNA]</scope>
    <source>
        <strain evidence="1 2">CBS 962.96</strain>
    </source>
</reference>